<evidence type="ECO:0000313" key="3">
    <source>
        <dbReference type="EMBL" id="PZO60386.1"/>
    </source>
</evidence>
<dbReference type="Proteomes" id="UP000249794">
    <property type="component" value="Unassembled WGS sequence"/>
</dbReference>
<comment type="caution">
    <text evidence="3">The sequence shown here is derived from an EMBL/GenBank/DDBJ whole genome shotgun (WGS) entry which is preliminary data.</text>
</comment>
<gene>
    <name evidence="3" type="ORF">DCF15_02175</name>
</gene>
<feature type="signal peptide" evidence="2">
    <location>
        <begin position="1"/>
        <end position="26"/>
    </location>
</feature>
<evidence type="ECO:0000256" key="2">
    <source>
        <dbReference type="SAM" id="SignalP"/>
    </source>
</evidence>
<evidence type="ECO:0000256" key="1">
    <source>
        <dbReference type="SAM" id="MobiDB-lite"/>
    </source>
</evidence>
<name>A0A2W4XSR8_9CYAN</name>
<protein>
    <submittedName>
        <fullName evidence="3">Uncharacterized protein</fullName>
    </submittedName>
</protein>
<accession>A0A2W4XSR8</accession>
<dbReference type="EMBL" id="QBMP01000010">
    <property type="protein sequence ID" value="PZO60386.1"/>
    <property type="molecule type" value="Genomic_DNA"/>
</dbReference>
<feature type="chain" id="PRO_5015967434" evidence="2">
    <location>
        <begin position="27"/>
        <end position="202"/>
    </location>
</feature>
<sequence length="202" mass="20982">MKPLVLGTLSALLAISLGPLATSAQAQVFSSQRNQNGAQNGAPNSTPVSQGRAELQTTLEKEETLYLDKSGTYRYDLVIRQDSAIGNQRLPVGTVVRGQFEPADGGLVYVANSVEIADRIYQINAVSQLFRDVKDPRETSAGAILTDAAIGAAGGYVLGEVFGRPDLLEVLGGAAAGVVIGNTTAPSVVVIGSKDPIVLTSN</sequence>
<reference evidence="4" key="1">
    <citation type="submission" date="2018-04" db="EMBL/GenBank/DDBJ databases">
        <authorList>
            <person name="Cornet L."/>
        </authorList>
    </citation>
    <scope>NUCLEOTIDE SEQUENCE [LARGE SCALE GENOMIC DNA]</scope>
</reference>
<proteinExistence type="predicted"/>
<feature type="compositionally biased region" description="Polar residues" evidence="1">
    <location>
        <begin position="32"/>
        <end position="49"/>
    </location>
</feature>
<feature type="region of interest" description="Disordered" evidence="1">
    <location>
        <begin position="32"/>
        <end position="53"/>
    </location>
</feature>
<evidence type="ECO:0000313" key="4">
    <source>
        <dbReference type="Proteomes" id="UP000249794"/>
    </source>
</evidence>
<dbReference type="AlphaFoldDB" id="A0A2W4XSR8"/>
<reference evidence="3 4" key="2">
    <citation type="submission" date="2018-06" db="EMBL/GenBank/DDBJ databases">
        <title>Metagenomic assembly of (sub)arctic Cyanobacteria and their associated microbiome from non-axenic cultures.</title>
        <authorList>
            <person name="Baurain D."/>
        </authorList>
    </citation>
    <scope>NUCLEOTIDE SEQUENCE [LARGE SCALE GENOMIC DNA]</scope>
    <source>
        <strain evidence="3">ULC027bin1</strain>
    </source>
</reference>
<organism evidence="3 4">
    <name type="scientific">Phormidesmis priestleyi</name>
    <dbReference type="NCBI Taxonomy" id="268141"/>
    <lineage>
        <taxon>Bacteria</taxon>
        <taxon>Bacillati</taxon>
        <taxon>Cyanobacteriota</taxon>
        <taxon>Cyanophyceae</taxon>
        <taxon>Leptolyngbyales</taxon>
        <taxon>Leptolyngbyaceae</taxon>
        <taxon>Phormidesmis</taxon>
    </lineage>
</organism>
<keyword evidence="2" id="KW-0732">Signal</keyword>